<evidence type="ECO:0000313" key="5">
    <source>
        <dbReference type="Proteomes" id="UP000233551"/>
    </source>
</evidence>
<evidence type="ECO:0000313" key="3">
    <source>
        <dbReference type="EMBL" id="PKI71005.1"/>
    </source>
</evidence>
<dbReference type="PANTHER" id="PTHR37238">
    <property type="entry name" value="OS05G0532500 PROTEIN"/>
    <property type="match status" value="1"/>
</dbReference>
<dbReference type="EMBL" id="MTKT01003181">
    <property type="protein sequence ID" value="OWM76514.1"/>
    <property type="molecule type" value="Genomic_DNA"/>
</dbReference>
<feature type="region of interest" description="Disordered" evidence="1">
    <location>
        <begin position="254"/>
        <end position="276"/>
    </location>
</feature>
<name>A0A218WUI8_PUNGR</name>
<comment type="caution">
    <text evidence="2">The sequence shown here is derived from an EMBL/GenBank/DDBJ whole genome shotgun (WGS) entry which is preliminary data.</text>
</comment>
<sequence length="507" mass="55669">MQRNEARVKSGRRPLKELSNAHNNQGNGVGLRNNGGKWSSKPVSGKKTLLPSAEKKLEEKSSTGRCEEGEDDGSLDRLLLVQSDLSNLTRQIDEIVVQPFKLKEIGKEEKEEIESFASFLAEMLSSLKPWVPRLRNALSGSPKESEKLMEPSLVGTNSGTGDEGDDDDENILVSSPEQTMESLISPSPLVSWRANCTVERGRQVFLLTPLPMSKALSSKCQDSTRSVLEKIASITSSWPLRAFSEETNDDLLKDEAEHPNSSQPSEEPGPVSPLTLPRRDYSMVIMTPCFKVSPPKSCALLEPVSVSTHWKNCNTRKSTPFPVKPLSNLGEESSESSGSETSDYLATKYPELLGIRQAQKLGLGKKDRESSPDWFCSPPKSCILMEPPDETPANVAANTRPLANQEAGIFLSTEKPLQGDHQGTQQEECFGRSLALIESTPIWKDPESTFGKGKRPGETTLKKELWTKFEAASYGFLVKGSAVLDSENKGFLDRLDEVSLDEKSPGA</sequence>
<feature type="region of interest" description="Disordered" evidence="1">
    <location>
        <begin position="321"/>
        <end position="342"/>
    </location>
</feature>
<evidence type="ECO:0000313" key="2">
    <source>
        <dbReference type="EMBL" id="OWM76514.1"/>
    </source>
</evidence>
<gene>
    <name evidence="2" type="ORF">CDL15_Pgr005478</name>
    <name evidence="3" type="ORF">CRG98_008586</name>
</gene>
<feature type="region of interest" description="Disordered" evidence="1">
    <location>
        <begin position="1"/>
        <end position="72"/>
    </location>
</feature>
<keyword evidence="5" id="KW-1185">Reference proteome</keyword>
<feature type="region of interest" description="Disordered" evidence="1">
    <location>
        <begin position="139"/>
        <end position="167"/>
    </location>
</feature>
<dbReference type="STRING" id="22663.A0A218WUI8"/>
<proteinExistence type="predicted"/>
<feature type="compositionally biased region" description="Basic and acidic residues" evidence="1">
    <location>
        <begin position="53"/>
        <end position="67"/>
    </location>
</feature>
<accession>A0A218WUI8</accession>
<dbReference type="EMBL" id="PGOL01000410">
    <property type="protein sequence ID" value="PKI71005.1"/>
    <property type="molecule type" value="Genomic_DNA"/>
</dbReference>
<dbReference type="GeneID" id="116198498"/>
<reference evidence="4" key="1">
    <citation type="journal article" date="2017" name="Plant J.">
        <title>The pomegranate (Punica granatum L.) genome and the genomics of punicalagin biosynthesis.</title>
        <authorList>
            <person name="Qin G."/>
            <person name="Xu C."/>
            <person name="Ming R."/>
            <person name="Tang H."/>
            <person name="Guyot R."/>
            <person name="Kramer E.M."/>
            <person name="Hu Y."/>
            <person name="Yi X."/>
            <person name="Qi Y."/>
            <person name="Xu X."/>
            <person name="Gao Z."/>
            <person name="Pan H."/>
            <person name="Jian J."/>
            <person name="Tian Y."/>
            <person name="Yue Z."/>
            <person name="Xu Y."/>
        </authorList>
    </citation>
    <scope>NUCLEOTIDE SEQUENCE [LARGE SCALE GENOMIC DNA]</scope>
    <source>
        <strain evidence="4">cv. Dabenzi</strain>
    </source>
</reference>
<dbReference type="OrthoDB" id="1933187at2759"/>
<protein>
    <submittedName>
        <fullName evidence="2">Uncharacterized protein</fullName>
    </submittedName>
</protein>
<organism evidence="2 4">
    <name type="scientific">Punica granatum</name>
    <name type="common">Pomegranate</name>
    <dbReference type="NCBI Taxonomy" id="22663"/>
    <lineage>
        <taxon>Eukaryota</taxon>
        <taxon>Viridiplantae</taxon>
        <taxon>Streptophyta</taxon>
        <taxon>Embryophyta</taxon>
        <taxon>Tracheophyta</taxon>
        <taxon>Spermatophyta</taxon>
        <taxon>Magnoliopsida</taxon>
        <taxon>eudicotyledons</taxon>
        <taxon>Gunneridae</taxon>
        <taxon>Pentapetalae</taxon>
        <taxon>rosids</taxon>
        <taxon>malvids</taxon>
        <taxon>Myrtales</taxon>
        <taxon>Lythraceae</taxon>
        <taxon>Punica</taxon>
    </lineage>
</organism>
<dbReference type="Proteomes" id="UP000197138">
    <property type="component" value="Unassembled WGS sequence"/>
</dbReference>
<dbReference type="PANTHER" id="PTHR37238:SF1">
    <property type="entry name" value="OS05G0532500 PROTEIN"/>
    <property type="match status" value="1"/>
</dbReference>
<reference evidence="3 5" key="3">
    <citation type="submission" date="2017-11" db="EMBL/GenBank/DDBJ databases">
        <title>De-novo sequencing of pomegranate (Punica granatum L.) genome.</title>
        <authorList>
            <person name="Akparov Z."/>
            <person name="Amiraslanov A."/>
            <person name="Hajiyeva S."/>
            <person name="Abbasov M."/>
            <person name="Kaur K."/>
            <person name="Hamwieh A."/>
            <person name="Solovyev V."/>
            <person name="Salamov A."/>
            <person name="Braich B."/>
            <person name="Kosarev P."/>
            <person name="Mahmoud A."/>
            <person name="Hajiyev E."/>
            <person name="Babayeva S."/>
            <person name="Izzatullayeva V."/>
            <person name="Mammadov A."/>
            <person name="Mammadov A."/>
            <person name="Sharifova S."/>
            <person name="Ojaghi J."/>
            <person name="Eynullazada K."/>
            <person name="Bayramov B."/>
            <person name="Abdulazimova A."/>
            <person name="Shahmuradov I."/>
        </authorList>
    </citation>
    <scope>NUCLEOTIDE SEQUENCE [LARGE SCALE GENOMIC DNA]</scope>
    <source>
        <strain evidence="3">AG2017</strain>
        <strain evidence="5">cv. AG2017</strain>
        <tissue evidence="3">Leaf</tissue>
    </source>
</reference>
<evidence type="ECO:0000313" key="4">
    <source>
        <dbReference type="Proteomes" id="UP000197138"/>
    </source>
</evidence>
<evidence type="ECO:0000256" key="1">
    <source>
        <dbReference type="SAM" id="MobiDB-lite"/>
    </source>
</evidence>
<dbReference type="AlphaFoldDB" id="A0A218WUI8"/>
<dbReference type="Proteomes" id="UP000233551">
    <property type="component" value="Unassembled WGS sequence"/>
</dbReference>
<reference evidence="2" key="2">
    <citation type="submission" date="2017-06" db="EMBL/GenBank/DDBJ databases">
        <title>The pomegranate genome and the genomics of punicalagin biosynthesis.</title>
        <authorList>
            <person name="Xu C."/>
        </authorList>
    </citation>
    <scope>NUCLEOTIDE SEQUENCE [LARGE SCALE GENOMIC DNA]</scope>
    <source>
        <tissue evidence="2">Fresh leaf</tissue>
    </source>
</reference>